<accession>A0ABQ2N3R9</accession>
<gene>
    <name evidence="2" type="ORF">GCM10010910_29060</name>
</gene>
<comment type="caution">
    <text evidence="2">The sequence shown here is derived from an EMBL/GenBank/DDBJ whole genome shotgun (WGS) entry which is preliminary data.</text>
</comment>
<keyword evidence="3" id="KW-1185">Reference proteome</keyword>
<dbReference type="Gene3D" id="3.90.1200.10">
    <property type="match status" value="1"/>
</dbReference>
<dbReference type="SUPFAM" id="SSF56112">
    <property type="entry name" value="Protein kinase-like (PK-like)"/>
    <property type="match status" value="1"/>
</dbReference>
<evidence type="ECO:0000259" key="1">
    <source>
        <dbReference type="PROSITE" id="PS50011"/>
    </source>
</evidence>
<feature type="domain" description="Protein kinase" evidence="1">
    <location>
        <begin position="1"/>
        <end position="201"/>
    </location>
</feature>
<evidence type="ECO:0000313" key="3">
    <source>
        <dbReference type="Proteomes" id="UP000638043"/>
    </source>
</evidence>
<dbReference type="InterPro" id="IPR002575">
    <property type="entry name" value="Aminoglycoside_PTrfase"/>
</dbReference>
<dbReference type="PROSITE" id="PS50011">
    <property type="entry name" value="PROTEIN_KINASE_DOM"/>
    <property type="match status" value="1"/>
</dbReference>
<dbReference type="EMBL" id="BMMQ01000013">
    <property type="protein sequence ID" value="GGO67393.1"/>
    <property type="molecule type" value="Genomic_DNA"/>
</dbReference>
<dbReference type="Pfam" id="PF01636">
    <property type="entry name" value="APH"/>
    <property type="match status" value="1"/>
</dbReference>
<organism evidence="2 3">
    <name type="scientific">Microbacterium nanhaiense</name>
    <dbReference type="NCBI Taxonomy" id="1301026"/>
    <lineage>
        <taxon>Bacteria</taxon>
        <taxon>Bacillati</taxon>
        <taxon>Actinomycetota</taxon>
        <taxon>Actinomycetes</taxon>
        <taxon>Micrococcales</taxon>
        <taxon>Microbacteriaceae</taxon>
        <taxon>Microbacterium</taxon>
    </lineage>
</organism>
<dbReference type="InterPro" id="IPR000719">
    <property type="entry name" value="Prot_kinase_dom"/>
</dbReference>
<protein>
    <recommendedName>
        <fullName evidence="1">Protein kinase domain-containing protein</fullName>
    </recommendedName>
</protein>
<reference evidence="3" key="1">
    <citation type="journal article" date="2019" name="Int. J. Syst. Evol. Microbiol.">
        <title>The Global Catalogue of Microorganisms (GCM) 10K type strain sequencing project: providing services to taxonomists for standard genome sequencing and annotation.</title>
        <authorList>
            <consortium name="The Broad Institute Genomics Platform"/>
            <consortium name="The Broad Institute Genome Sequencing Center for Infectious Disease"/>
            <person name="Wu L."/>
            <person name="Ma J."/>
        </authorList>
    </citation>
    <scope>NUCLEOTIDE SEQUENCE [LARGE SCALE GENOMIC DNA]</scope>
    <source>
        <strain evidence="3">CGMCC 4.7181</strain>
    </source>
</reference>
<dbReference type="InterPro" id="IPR011009">
    <property type="entry name" value="Kinase-like_dom_sf"/>
</dbReference>
<evidence type="ECO:0000313" key="2">
    <source>
        <dbReference type="EMBL" id="GGO67393.1"/>
    </source>
</evidence>
<proteinExistence type="predicted"/>
<name>A0ABQ2N3R9_9MICO</name>
<sequence>MLHADEDLHVFVLEYQPGILVQGSGHDLSPDVHRQAGEMLRLIHEAQPPRRDEEYVSSLVSRSMRWLEANHRIDPADERAARGVLDSVSPKAVDLVPTHGDWHARNWLIDGNRVTAIDFGRYARRTRSSDFCRLAVKEWRAAPSLERAFLDGYGADPRVADVWHLELLCEAIGTAAWARQVGDGAFEARGLRHVSEALEMF</sequence>
<dbReference type="Proteomes" id="UP000638043">
    <property type="component" value="Unassembled WGS sequence"/>
</dbReference>